<organism evidence="13">
    <name type="scientific">Prevotella sp. GTC17253</name>
    <dbReference type="NCBI Taxonomy" id="3236793"/>
    <lineage>
        <taxon>Bacteria</taxon>
        <taxon>Pseudomonadati</taxon>
        <taxon>Bacteroidota</taxon>
        <taxon>Bacteroidia</taxon>
        <taxon>Bacteroidales</taxon>
        <taxon>Prevotellaceae</taxon>
        <taxon>Prevotella</taxon>
    </lineage>
</organism>
<dbReference type="GO" id="GO:0045892">
    <property type="term" value="P:negative regulation of DNA-templated transcription"/>
    <property type="evidence" value="ECO:0007669"/>
    <property type="project" value="TreeGrafter"/>
</dbReference>
<comment type="similarity">
    <text evidence="2">Belongs to the Fur family.</text>
</comment>
<feature type="binding site" evidence="12">
    <location>
        <position position="104"/>
    </location>
    <ligand>
        <name>Zn(2+)</name>
        <dbReference type="ChEBI" id="CHEBI:29105"/>
    </ligand>
</feature>
<evidence type="ECO:0000256" key="12">
    <source>
        <dbReference type="PIRSR" id="PIRSR602481-1"/>
    </source>
</evidence>
<keyword evidence="8 12" id="KW-0862">Zinc</keyword>
<dbReference type="CDD" id="cd07153">
    <property type="entry name" value="Fur_like"/>
    <property type="match status" value="1"/>
</dbReference>
<dbReference type="InterPro" id="IPR043135">
    <property type="entry name" value="Fur_C"/>
</dbReference>
<dbReference type="SUPFAM" id="SSF46785">
    <property type="entry name" value="Winged helix' DNA-binding domain"/>
    <property type="match status" value="1"/>
</dbReference>
<keyword evidence="5" id="KW-0963">Cytoplasm</keyword>
<proteinExistence type="inferred from homology"/>
<dbReference type="InterPro" id="IPR036390">
    <property type="entry name" value="WH_DNA-bd_sf"/>
</dbReference>
<dbReference type="Gene3D" id="1.10.10.10">
    <property type="entry name" value="Winged helix-like DNA-binding domain superfamily/Winged helix DNA-binding domain"/>
    <property type="match status" value="1"/>
</dbReference>
<comment type="cofactor">
    <cofactor evidence="12">
        <name>Zn(2+)</name>
        <dbReference type="ChEBI" id="CHEBI:29105"/>
    </cofactor>
    <text evidence="12">Binds 1 zinc ion per subunit.</text>
</comment>
<dbReference type="Pfam" id="PF01475">
    <property type="entry name" value="FUR"/>
    <property type="match status" value="1"/>
</dbReference>
<evidence type="ECO:0000256" key="6">
    <source>
        <dbReference type="ARBA" id="ARBA00022491"/>
    </source>
</evidence>
<keyword evidence="7 12" id="KW-0479">Metal-binding</keyword>
<dbReference type="EMBL" id="AP035785">
    <property type="protein sequence ID" value="BFO70527.1"/>
    <property type="molecule type" value="Genomic_DNA"/>
</dbReference>
<keyword evidence="9" id="KW-0805">Transcription regulation</keyword>
<dbReference type="Gene3D" id="3.30.1490.190">
    <property type="match status" value="1"/>
</dbReference>
<dbReference type="GO" id="GO:0003700">
    <property type="term" value="F:DNA-binding transcription factor activity"/>
    <property type="evidence" value="ECO:0007669"/>
    <property type="project" value="InterPro"/>
</dbReference>
<dbReference type="GO" id="GO:0008270">
    <property type="term" value="F:zinc ion binding"/>
    <property type="evidence" value="ECO:0007669"/>
    <property type="project" value="TreeGrafter"/>
</dbReference>
<keyword evidence="11" id="KW-0804">Transcription</keyword>
<keyword evidence="10" id="KW-0238">DNA-binding</keyword>
<dbReference type="GO" id="GO:1900376">
    <property type="term" value="P:regulation of secondary metabolite biosynthetic process"/>
    <property type="evidence" value="ECO:0007669"/>
    <property type="project" value="TreeGrafter"/>
</dbReference>
<comment type="subunit">
    <text evidence="3">Homodimer.</text>
</comment>
<dbReference type="InterPro" id="IPR002481">
    <property type="entry name" value="FUR"/>
</dbReference>
<evidence type="ECO:0000256" key="11">
    <source>
        <dbReference type="ARBA" id="ARBA00023163"/>
    </source>
</evidence>
<dbReference type="PANTHER" id="PTHR33202">
    <property type="entry name" value="ZINC UPTAKE REGULATION PROTEIN"/>
    <property type="match status" value="1"/>
</dbReference>
<evidence type="ECO:0000256" key="5">
    <source>
        <dbReference type="ARBA" id="ARBA00022490"/>
    </source>
</evidence>
<evidence type="ECO:0000256" key="9">
    <source>
        <dbReference type="ARBA" id="ARBA00023015"/>
    </source>
</evidence>
<accession>A0AB33IT27</accession>
<reference evidence="13" key="1">
    <citation type="submission" date="2024-07" db="EMBL/GenBank/DDBJ databases">
        <title>Complete genome sequence of Prevotella sp. YM-2024 GTC17253.</title>
        <authorList>
            <person name="Hayashi M."/>
            <person name="Muto Y."/>
            <person name="Tanaka K."/>
            <person name="Niwa H."/>
        </authorList>
    </citation>
    <scope>NUCLEOTIDE SEQUENCE</scope>
    <source>
        <strain evidence="13">GTC17253</strain>
    </source>
</reference>
<dbReference type="PANTHER" id="PTHR33202:SF2">
    <property type="entry name" value="FERRIC UPTAKE REGULATION PROTEIN"/>
    <property type="match status" value="1"/>
</dbReference>
<evidence type="ECO:0000256" key="8">
    <source>
        <dbReference type="ARBA" id="ARBA00022833"/>
    </source>
</evidence>
<gene>
    <name evidence="13" type="ORF">GTC17253_04930</name>
</gene>
<dbReference type="AlphaFoldDB" id="A0AB33IT27"/>
<dbReference type="GO" id="GO:0000976">
    <property type="term" value="F:transcription cis-regulatory region binding"/>
    <property type="evidence" value="ECO:0007669"/>
    <property type="project" value="TreeGrafter"/>
</dbReference>
<dbReference type="GO" id="GO:0005829">
    <property type="term" value="C:cytosol"/>
    <property type="evidence" value="ECO:0007669"/>
    <property type="project" value="TreeGrafter"/>
</dbReference>
<name>A0AB33IT27_9BACT</name>
<evidence type="ECO:0000256" key="1">
    <source>
        <dbReference type="ARBA" id="ARBA00004496"/>
    </source>
</evidence>
<evidence type="ECO:0000256" key="7">
    <source>
        <dbReference type="ARBA" id="ARBA00022723"/>
    </source>
</evidence>
<evidence type="ECO:0000256" key="10">
    <source>
        <dbReference type="ARBA" id="ARBA00023125"/>
    </source>
</evidence>
<evidence type="ECO:0000313" key="13">
    <source>
        <dbReference type="EMBL" id="BFO70527.1"/>
    </source>
</evidence>
<feature type="binding site" evidence="12">
    <location>
        <position position="101"/>
    </location>
    <ligand>
        <name>Zn(2+)</name>
        <dbReference type="ChEBI" id="CHEBI:29105"/>
    </ligand>
</feature>
<feature type="binding site" evidence="12">
    <location>
        <position position="143"/>
    </location>
    <ligand>
        <name>Zn(2+)</name>
        <dbReference type="ChEBI" id="CHEBI:29105"/>
    </ligand>
</feature>
<keyword evidence="6" id="KW-0678">Repressor</keyword>
<feature type="binding site" evidence="12">
    <location>
        <position position="140"/>
    </location>
    <ligand>
        <name>Zn(2+)</name>
        <dbReference type="ChEBI" id="CHEBI:29105"/>
    </ligand>
</feature>
<sequence length="156" mass="18583">MNEEALKTARDVLDRYLENNNRRKTPERHAILETAYQIEGHFSLEQLSKKLEQLNFRVSRATLYNTMRLFLKLRLIVRHKLLDGTKYEISYANKNHCHQICTMCGKVTEVYYPEIAKAIDDARYKRFYKDGFSLYVYGLCSKCQTKFNRDKLNQVE</sequence>
<evidence type="ECO:0000256" key="4">
    <source>
        <dbReference type="ARBA" id="ARBA00020910"/>
    </source>
</evidence>
<evidence type="ECO:0000256" key="2">
    <source>
        <dbReference type="ARBA" id="ARBA00007957"/>
    </source>
</evidence>
<protein>
    <recommendedName>
        <fullName evidence="4">Ferric uptake regulation protein</fullName>
    </recommendedName>
</protein>
<comment type="subcellular location">
    <subcellularLocation>
        <location evidence="1">Cytoplasm</location>
    </subcellularLocation>
</comment>
<evidence type="ECO:0000256" key="3">
    <source>
        <dbReference type="ARBA" id="ARBA00011738"/>
    </source>
</evidence>
<dbReference type="InterPro" id="IPR036388">
    <property type="entry name" value="WH-like_DNA-bd_sf"/>
</dbReference>